<dbReference type="InterPro" id="IPR057573">
    <property type="entry name" value="NOL9_N"/>
</dbReference>
<dbReference type="InterPro" id="IPR032319">
    <property type="entry name" value="CLP1_P"/>
</dbReference>
<keyword evidence="2" id="KW-0808">Transferase</keyword>
<evidence type="ECO:0000259" key="7">
    <source>
        <dbReference type="Pfam" id="PF16575"/>
    </source>
</evidence>
<name>A0A0K0EQN5_STRER</name>
<evidence type="ECO:0000256" key="2">
    <source>
        <dbReference type="ARBA" id="ARBA00022679"/>
    </source>
</evidence>
<dbReference type="Gene3D" id="3.40.50.300">
    <property type="entry name" value="P-loop containing nucleotide triphosphate hydrolases"/>
    <property type="match status" value="1"/>
</dbReference>
<evidence type="ECO:0000256" key="6">
    <source>
        <dbReference type="ARBA" id="ARBA00071212"/>
    </source>
</evidence>
<dbReference type="AlphaFoldDB" id="A0A0K0EQN5"/>
<dbReference type="Proteomes" id="UP000035681">
    <property type="component" value="Unplaced"/>
</dbReference>
<evidence type="ECO:0000259" key="8">
    <source>
        <dbReference type="Pfam" id="PF24419"/>
    </source>
</evidence>
<proteinExistence type="inferred from homology"/>
<accession>A0A0K0EQN5</accession>
<evidence type="ECO:0000313" key="9">
    <source>
        <dbReference type="Proteomes" id="UP000035681"/>
    </source>
</evidence>
<dbReference type="Pfam" id="PF24419">
    <property type="entry name" value="Cupin_NOL9"/>
    <property type="match status" value="1"/>
</dbReference>
<feature type="domain" description="Clp1 P-loop" evidence="7">
    <location>
        <begin position="200"/>
        <end position="357"/>
    </location>
</feature>
<dbReference type="GO" id="GO:0005634">
    <property type="term" value="C:nucleus"/>
    <property type="evidence" value="ECO:0007669"/>
    <property type="project" value="TreeGrafter"/>
</dbReference>
<dbReference type="GO" id="GO:0051731">
    <property type="term" value="F:polynucleotide 5'-hydroxyl-kinase activity"/>
    <property type="evidence" value="ECO:0007669"/>
    <property type="project" value="InterPro"/>
</dbReference>
<feature type="domain" description="NOL9 N-terminal" evidence="8">
    <location>
        <begin position="16"/>
        <end position="142"/>
    </location>
</feature>
<dbReference type="STRING" id="6248.A0A0K0EQN5"/>
<keyword evidence="4" id="KW-0418">Kinase</keyword>
<dbReference type="PANTHER" id="PTHR12755">
    <property type="entry name" value="CLEAVAGE/POLYADENYLATION FACTOR IA SUBUNIT CLP1P"/>
    <property type="match status" value="1"/>
</dbReference>
<evidence type="ECO:0000313" key="10">
    <source>
        <dbReference type="WBParaSite" id="SSTP_0001176500.1"/>
    </source>
</evidence>
<dbReference type="PANTHER" id="PTHR12755:SF3">
    <property type="entry name" value="POLYNUCLEOTIDE 5'-HYDROXYL-KINASE NOL9"/>
    <property type="match status" value="1"/>
</dbReference>
<evidence type="ECO:0000256" key="3">
    <source>
        <dbReference type="ARBA" id="ARBA00022741"/>
    </source>
</evidence>
<keyword evidence="9" id="KW-1185">Reference proteome</keyword>
<evidence type="ECO:0000256" key="4">
    <source>
        <dbReference type="ARBA" id="ARBA00022777"/>
    </source>
</evidence>
<evidence type="ECO:0000256" key="1">
    <source>
        <dbReference type="ARBA" id="ARBA00011003"/>
    </source>
</evidence>
<protein>
    <recommendedName>
        <fullName evidence="6">Polynucleotide 5'-hydroxyl-kinase NOL9</fullName>
    </recommendedName>
</protein>
<dbReference type="GO" id="GO:0005524">
    <property type="term" value="F:ATP binding"/>
    <property type="evidence" value="ECO:0007669"/>
    <property type="project" value="UniProtKB-KW"/>
</dbReference>
<evidence type="ECO:0000256" key="5">
    <source>
        <dbReference type="ARBA" id="ARBA00022840"/>
    </source>
</evidence>
<dbReference type="WBParaSite" id="SSTP_0001176500.1">
    <property type="protein sequence ID" value="SSTP_0001176500.1"/>
    <property type="gene ID" value="SSTP_0001176500"/>
</dbReference>
<keyword evidence="5" id="KW-0067">ATP-binding</keyword>
<dbReference type="Pfam" id="PF16575">
    <property type="entry name" value="CLP1_P"/>
    <property type="match status" value="1"/>
</dbReference>
<reference evidence="10" key="1">
    <citation type="submission" date="2015-08" db="UniProtKB">
        <authorList>
            <consortium name="WormBaseParasite"/>
        </authorList>
    </citation>
    <scope>IDENTIFICATION</scope>
</reference>
<dbReference type="GO" id="GO:0000448">
    <property type="term" value="P:cleavage in ITS2 between 5.8S rRNA and LSU-rRNA of tricistronic rRNA transcript (SSU-rRNA, 5.8S rRNA, LSU-rRNA)"/>
    <property type="evidence" value="ECO:0007669"/>
    <property type="project" value="TreeGrafter"/>
</dbReference>
<dbReference type="InterPro" id="IPR045116">
    <property type="entry name" value="Clp1/Grc3"/>
</dbReference>
<comment type="similarity">
    <text evidence="1">Belongs to the Clp1 family. NOL9/GRC3 subfamily.</text>
</comment>
<dbReference type="InterPro" id="IPR027417">
    <property type="entry name" value="P-loop_NTPase"/>
</dbReference>
<sequence length="602" mass="69427">MCDFQNMVKIENNLIFSKDGKGVLVTIEKNHHIVIAGCSNIACLYGEVFIHGFQLNTKNSSIHMTYPIASYSSSTFHTIVVNRGSVLEKEENISKVKESLLLNFPDIEEKLSSCGKFTALIYLLDTMDPTIKLIKNFYPKILSDFQQNSSDKIFNHVYLLKNIHHPPSSLTYNLEIEKDILTRVNNYNFVNEPFTIISIGDKNSGKSTFNRFIANTFLSKKKYTVLWLDLDIGQPEFTISGFMSLIEIKEPILTPPPFHMKIEGDKILFVGKFEIETLHQRYITILQDLVRTLQISYLTEVNKCIVIVNTMGYIKEKGKDLLDEIIGILSPKLFVMCSEKEKVDYTNAYINNKNTITIERNHNNIVNKNYFNIKKSRIIDNGKEARRLRVIGYLSKIFNTFPQLPYSTNPARWPVYVVKMKNYFIFNEPGLPHFEESRFKESLEVTMVALCNFNDNDDSGFNKVPFNNPDLPTPIVFRFKKLSVKLNYRLTNLDSFGVGIITNVDMINKTLSICTPIQENIFKNKVKILARGRGLQIPPILLNCQVNDNYDGYRSLKSFSKEWLVFNQSTARNHEAMNKFKKNKDDEKIKRQRIEGNSASMF</sequence>
<keyword evidence="3" id="KW-0547">Nucleotide-binding</keyword>
<organism evidence="10">
    <name type="scientific">Strongyloides stercoralis</name>
    <name type="common">Threadworm</name>
    <dbReference type="NCBI Taxonomy" id="6248"/>
    <lineage>
        <taxon>Eukaryota</taxon>
        <taxon>Metazoa</taxon>
        <taxon>Ecdysozoa</taxon>
        <taxon>Nematoda</taxon>
        <taxon>Chromadorea</taxon>
        <taxon>Rhabditida</taxon>
        <taxon>Tylenchina</taxon>
        <taxon>Panagrolaimomorpha</taxon>
        <taxon>Strongyloidoidea</taxon>
        <taxon>Strongyloididae</taxon>
        <taxon>Strongyloides</taxon>
    </lineage>
</organism>
<dbReference type="WBParaSite" id="TCONS_00002414.p1">
    <property type="protein sequence ID" value="TCONS_00002414.p1"/>
    <property type="gene ID" value="XLOC_002265"/>
</dbReference>